<evidence type="ECO:0008006" key="3">
    <source>
        <dbReference type="Google" id="ProtNLM"/>
    </source>
</evidence>
<dbReference type="SUPFAM" id="SSF55144">
    <property type="entry name" value="LigT-like"/>
    <property type="match status" value="1"/>
</dbReference>
<dbReference type="RefSeq" id="WP_344297518.1">
    <property type="nucleotide sequence ID" value="NZ_BAAANJ010000019.1"/>
</dbReference>
<reference evidence="1 2" key="1">
    <citation type="journal article" date="2019" name="Int. J. Syst. Evol. Microbiol.">
        <title>The Global Catalogue of Microorganisms (GCM) 10K type strain sequencing project: providing services to taxonomists for standard genome sequencing and annotation.</title>
        <authorList>
            <consortium name="The Broad Institute Genomics Platform"/>
            <consortium name="The Broad Institute Genome Sequencing Center for Infectious Disease"/>
            <person name="Wu L."/>
            <person name="Ma J."/>
        </authorList>
    </citation>
    <scope>NUCLEOTIDE SEQUENCE [LARGE SCALE GENOMIC DNA]</scope>
    <source>
        <strain evidence="1 2">JCM 14322</strain>
    </source>
</reference>
<evidence type="ECO:0000313" key="1">
    <source>
        <dbReference type="EMBL" id="GAA1819579.1"/>
    </source>
</evidence>
<keyword evidence="2" id="KW-1185">Reference proteome</keyword>
<dbReference type="EMBL" id="BAAANJ010000019">
    <property type="protein sequence ID" value="GAA1819579.1"/>
    <property type="molecule type" value="Genomic_DNA"/>
</dbReference>
<proteinExistence type="predicted"/>
<organism evidence="1 2">
    <name type="scientific">Agromyces neolithicus</name>
    <dbReference type="NCBI Taxonomy" id="269420"/>
    <lineage>
        <taxon>Bacteria</taxon>
        <taxon>Bacillati</taxon>
        <taxon>Actinomycetota</taxon>
        <taxon>Actinomycetes</taxon>
        <taxon>Micrococcales</taxon>
        <taxon>Microbacteriaceae</taxon>
        <taxon>Agromyces</taxon>
    </lineage>
</organism>
<name>A0ABN2MD06_9MICO</name>
<dbReference type="Gene3D" id="3.90.1140.10">
    <property type="entry name" value="Cyclic phosphodiesterase"/>
    <property type="match status" value="1"/>
</dbReference>
<accession>A0ABN2MD06</accession>
<dbReference type="Proteomes" id="UP001500002">
    <property type="component" value="Unassembled WGS sequence"/>
</dbReference>
<dbReference type="Pfam" id="PF13563">
    <property type="entry name" value="2_5_RNA_ligase2"/>
    <property type="match status" value="1"/>
</dbReference>
<sequence>MARFVVVLPLVPLAAGDEFTVADWPLHVTLVEPFATEHPAGLVADAVRTATTGAAIVRATAGEGAMFGRHRDVPVTLVRDGGQLASLRTRTLVALRRAGVDVGHVRTDFRPHVTRKHHGRLHAGDLVVLDMVALIDMRPPEGSHHRRVVAAMGLGA</sequence>
<gene>
    <name evidence="1" type="ORF">GCM10009749_32560</name>
</gene>
<comment type="caution">
    <text evidence="1">The sequence shown here is derived from an EMBL/GenBank/DDBJ whole genome shotgun (WGS) entry which is preliminary data.</text>
</comment>
<evidence type="ECO:0000313" key="2">
    <source>
        <dbReference type="Proteomes" id="UP001500002"/>
    </source>
</evidence>
<dbReference type="InterPro" id="IPR009097">
    <property type="entry name" value="Cyclic_Pdiesterase"/>
</dbReference>
<protein>
    <recommendedName>
        <fullName evidence="3">2'-5' RNA ligase family protein</fullName>
    </recommendedName>
</protein>